<organism evidence="1 2">
    <name type="scientific">Hirundo rustica rustica</name>
    <dbReference type="NCBI Taxonomy" id="333673"/>
    <lineage>
        <taxon>Eukaryota</taxon>
        <taxon>Metazoa</taxon>
        <taxon>Chordata</taxon>
        <taxon>Craniata</taxon>
        <taxon>Vertebrata</taxon>
        <taxon>Euteleostomi</taxon>
        <taxon>Archelosauria</taxon>
        <taxon>Archosauria</taxon>
        <taxon>Dinosauria</taxon>
        <taxon>Saurischia</taxon>
        <taxon>Theropoda</taxon>
        <taxon>Coelurosauria</taxon>
        <taxon>Aves</taxon>
        <taxon>Neognathae</taxon>
        <taxon>Neoaves</taxon>
        <taxon>Telluraves</taxon>
        <taxon>Australaves</taxon>
        <taxon>Passeriformes</taxon>
        <taxon>Sylvioidea</taxon>
        <taxon>Hirundinidae</taxon>
        <taxon>Hirundo</taxon>
    </lineage>
</organism>
<proteinExistence type="predicted"/>
<accession>A0A3M0L7U6</accession>
<sequence>MMDSDGHPGIIRHGEVMKRLRQAGTQSEAAGGKHIKDIFLAPPVFELVLQGVTQQVTSDGNQQYAT</sequence>
<reference evidence="1 2" key="1">
    <citation type="submission" date="2018-07" db="EMBL/GenBank/DDBJ databases">
        <title>A high quality draft genome assembly of the barn swallow (H. rustica rustica).</title>
        <authorList>
            <person name="Formenti G."/>
            <person name="Chiara M."/>
            <person name="Poveda L."/>
            <person name="Francoijs K.-J."/>
            <person name="Bonisoli-Alquati A."/>
            <person name="Canova L."/>
            <person name="Gianfranceschi L."/>
            <person name="Horner D.S."/>
            <person name="Saino N."/>
        </authorList>
    </citation>
    <scope>NUCLEOTIDE SEQUENCE [LARGE SCALE GENOMIC DNA]</scope>
    <source>
        <strain evidence="1">Chelidonia</strain>
        <tissue evidence="1">Blood</tissue>
    </source>
</reference>
<evidence type="ECO:0000313" key="2">
    <source>
        <dbReference type="Proteomes" id="UP000269221"/>
    </source>
</evidence>
<comment type="caution">
    <text evidence="1">The sequence shown here is derived from an EMBL/GenBank/DDBJ whole genome shotgun (WGS) entry which is preliminary data.</text>
</comment>
<protein>
    <submittedName>
        <fullName evidence="1">Uncharacterized protein</fullName>
    </submittedName>
</protein>
<gene>
    <name evidence="1" type="ORF">DUI87_07486</name>
</gene>
<dbReference type="Proteomes" id="UP000269221">
    <property type="component" value="Unassembled WGS sequence"/>
</dbReference>
<evidence type="ECO:0000313" key="1">
    <source>
        <dbReference type="EMBL" id="RMC15297.1"/>
    </source>
</evidence>
<dbReference type="AlphaFoldDB" id="A0A3M0L7U6"/>
<name>A0A3M0L7U6_HIRRU</name>
<dbReference type="EMBL" id="QRBI01000104">
    <property type="protein sequence ID" value="RMC15297.1"/>
    <property type="molecule type" value="Genomic_DNA"/>
</dbReference>
<keyword evidence="2" id="KW-1185">Reference proteome</keyword>